<organism evidence="1 2">
    <name type="scientific">Pichia membranifaciens NRRL Y-2026</name>
    <dbReference type="NCBI Taxonomy" id="763406"/>
    <lineage>
        <taxon>Eukaryota</taxon>
        <taxon>Fungi</taxon>
        <taxon>Dikarya</taxon>
        <taxon>Ascomycota</taxon>
        <taxon>Saccharomycotina</taxon>
        <taxon>Pichiomycetes</taxon>
        <taxon>Pichiales</taxon>
        <taxon>Pichiaceae</taxon>
        <taxon>Pichia</taxon>
    </lineage>
</organism>
<name>A0A1E3NI69_9ASCO</name>
<protein>
    <recommendedName>
        <fullName evidence="3">PCI domain-containing protein</fullName>
    </recommendedName>
</protein>
<dbReference type="EMBL" id="KV454004">
    <property type="protein sequence ID" value="ODQ45845.1"/>
    <property type="molecule type" value="Genomic_DNA"/>
</dbReference>
<dbReference type="RefSeq" id="XP_019016958.1">
    <property type="nucleotide sequence ID" value="XM_019159909.1"/>
</dbReference>
<evidence type="ECO:0000313" key="1">
    <source>
        <dbReference type="EMBL" id="ODQ45845.1"/>
    </source>
</evidence>
<accession>A0A1E3NI69</accession>
<evidence type="ECO:0008006" key="3">
    <source>
        <dbReference type="Google" id="ProtNLM"/>
    </source>
</evidence>
<reference evidence="1 2" key="1">
    <citation type="journal article" date="2016" name="Proc. Natl. Acad. Sci. U.S.A.">
        <title>Comparative genomics of biotechnologically important yeasts.</title>
        <authorList>
            <person name="Riley R."/>
            <person name="Haridas S."/>
            <person name="Wolfe K.H."/>
            <person name="Lopes M.R."/>
            <person name="Hittinger C.T."/>
            <person name="Goeker M."/>
            <person name="Salamov A.A."/>
            <person name="Wisecaver J.H."/>
            <person name="Long T.M."/>
            <person name="Calvey C.H."/>
            <person name="Aerts A.L."/>
            <person name="Barry K.W."/>
            <person name="Choi C."/>
            <person name="Clum A."/>
            <person name="Coughlan A.Y."/>
            <person name="Deshpande S."/>
            <person name="Douglass A.P."/>
            <person name="Hanson S.J."/>
            <person name="Klenk H.-P."/>
            <person name="LaButti K.M."/>
            <person name="Lapidus A."/>
            <person name="Lindquist E.A."/>
            <person name="Lipzen A.M."/>
            <person name="Meier-Kolthoff J.P."/>
            <person name="Ohm R.A."/>
            <person name="Otillar R.P."/>
            <person name="Pangilinan J.L."/>
            <person name="Peng Y."/>
            <person name="Rokas A."/>
            <person name="Rosa C.A."/>
            <person name="Scheuner C."/>
            <person name="Sibirny A.A."/>
            <person name="Slot J.C."/>
            <person name="Stielow J.B."/>
            <person name="Sun H."/>
            <person name="Kurtzman C.P."/>
            <person name="Blackwell M."/>
            <person name="Grigoriev I.V."/>
            <person name="Jeffries T.W."/>
        </authorList>
    </citation>
    <scope>NUCLEOTIDE SEQUENCE [LARGE SCALE GENOMIC DNA]</scope>
    <source>
        <strain evidence="1 2">NRRL Y-2026</strain>
    </source>
</reference>
<keyword evidence="2" id="KW-1185">Reference proteome</keyword>
<dbReference type="GeneID" id="30176596"/>
<dbReference type="Proteomes" id="UP000094455">
    <property type="component" value="Unassembled WGS sequence"/>
</dbReference>
<sequence>MSNRLHIDDDWIDNIELHSSSIKDTINAALTADEDKATTDINYIKNLIDRLIPQNVNPEEKAILLLFVLQGYSEQNDTQLVAAEIRGFFTTLCLTLLHDLNFTKIYRNKILQALFNEMLLSYLRVCNELKTARLFEAFLKFKQQFLDNNLQFFQVHVVKQLFYHGSYDKINYILAKYNIDDFDGMLDRELIENGLFSYYHQLSHSATVSKSYERAYQIIHVTMDLYLFVNIPEFQLVLSEYIFLSLMLNKGAKTTDVTIYKYKTKLFPRLLKVYQSYQAYDLESFVFNYLLYIHHLHHNEQKLLSQLFNFASLDKLSHQLIDNKLGQIAGKFNKEFIFEQQTMINTLISEINKGLLVHNFQLSEYRYKTRSTAQNADHKLLLQDCKILSSFTEGLQHAQSLNE</sequence>
<dbReference type="OrthoDB" id="10431499at2759"/>
<gene>
    <name evidence="1" type="ORF">PICMEDRAFT_12292</name>
</gene>
<dbReference type="AlphaFoldDB" id="A0A1E3NI69"/>
<evidence type="ECO:0000313" key="2">
    <source>
        <dbReference type="Proteomes" id="UP000094455"/>
    </source>
</evidence>
<proteinExistence type="predicted"/>